<dbReference type="Proteomes" id="UP000825123">
    <property type="component" value="Chromosome"/>
</dbReference>
<accession>A0A8D5U5W0</accession>
<name>A0A8D5U5W0_9CREN</name>
<evidence type="ECO:0000313" key="2">
    <source>
        <dbReference type="Proteomes" id="UP000825123"/>
    </source>
</evidence>
<evidence type="ECO:0000313" key="1">
    <source>
        <dbReference type="EMBL" id="BCU70076.1"/>
    </source>
</evidence>
<gene>
    <name evidence="1" type="ORF">KN1_13730</name>
</gene>
<dbReference type="AlphaFoldDB" id="A0A8D5U5W0"/>
<dbReference type="KEGG" id="csty:KN1_13730"/>
<reference evidence="1 2" key="1">
    <citation type="submission" date="2021-04" db="EMBL/GenBank/DDBJ databases">
        <title>Complete genome sequence of Stygiolobus sp. KN-1.</title>
        <authorList>
            <person name="Nakamura K."/>
            <person name="Sakai H."/>
            <person name="Kurosawa N."/>
        </authorList>
    </citation>
    <scope>NUCLEOTIDE SEQUENCE [LARGE SCALE GENOMIC DNA]</scope>
    <source>
        <strain evidence="1 2">KN-1</strain>
    </source>
</reference>
<keyword evidence="2" id="KW-1185">Reference proteome</keyword>
<sequence>MGGGGVVRHKWFATSTDELLNRVTDENVVCHKWFVTS</sequence>
<organism evidence="1 2">
    <name type="scientific">Stygiolobus caldivivus</name>
    <dbReference type="NCBI Taxonomy" id="2824673"/>
    <lineage>
        <taxon>Archaea</taxon>
        <taxon>Thermoproteota</taxon>
        <taxon>Thermoprotei</taxon>
        <taxon>Sulfolobales</taxon>
        <taxon>Sulfolobaceae</taxon>
        <taxon>Stygiolobus</taxon>
    </lineage>
</organism>
<dbReference type="EMBL" id="AP024597">
    <property type="protein sequence ID" value="BCU70076.1"/>
    <property type="molecule type" value="Genomic_DNA"/>
</dbReference>
<proteinExistence type="predicted"/>
<protein>
    <submittedName>
        <fullName evidence="1">Uncharacterized protein</fullName>
    </submittedName>
</protein>